<dbReference type="Proteomes" id="UP000077037">
    <property type="component" value="Unassembled WGS sequence"/>
</dbReference>
<evidence type="ECO:0000313" key="3">
    <source>
        <dbReference type="EMBL" id="SAI65464.1"/>
    </source>
</evidence>
<feature type="chain" id="PRO_5010786911" description="Lipoprotein" evidence="1">
    <location>
        <begin position="23"/>
        <end position="109"/>
    </location>
</feature>
<sequence length="109" mass="12097">MKYLPTAIALAVSLGAASAAQADTWHQTNTEAGYEIHIENNAGKSAETVRQELLAAKADKQAWYYSYRAQPKPFWLTESEKTREQVRAERDAVTPQQRARLAEIYGAGA</sequence>
<dbReference type="STRING" id="288768.SAMEA3906486_00206"/>
<protein>
    <recommendedName>
        <fullName evidence="6">Lipoprotein</fullName>
    </recommendedName>
</protein>
<proteinExistence type="predicted"/>
<keyword evidence="4" id="KW-1185">Reference proteome</keyword>
<dbReference type="Proteomes" id="UP000076848">
    <property type="component" value="Unassembled WGS sequence"/>
</dbReference>
<dbReference type="EMBL" id="FKBS01000029">
    <property type="protein sequence ID" value="SAI60055.1"/>
    <property type="molecule type" value="Genomic_DNA"/>
</dbReference>
<keyword evidence="1" id="KW-0732">Signal</keyword>
<evidence type="ECO:0000256" key="1">
    <source>
        <dbReference type="SAM" id="SignalP"/>
    </source>
</evidence>
<dbReference type="RefSeq" id="WP_066122522.1">
    <property type="nucleotide sequence ID" value="NZ_FKBS01000029.1"/>
</dbReference>
<organism evidence="2 5">
    <name type="scientific">Bordetella ansorpii</name>
    <dbReference type="NCBI Taxonomy" id="288768"/>
    <lineage>
        <taxon>Bacteria</taxon>
        <taxon>Pseudomonadati</taxon>
        <taxon>Pseudomonadota</taxon>
        <taxon>Betaproteobacteria</taxon>
        <taxon>Burkholderiales</taxon>
        <taxon>Alcaligenaceae</taxon>
        <taxon>Bordetella</taxon>
    </lineage>
</organism>
<reference evidence="2 5" key="1">
    <citation type="submission" date="2016-03" db="EMBL/GenBank/DDBJ databases">
        <authorList>
            <consortium name="Pathogen Informatics"/>
        </authorList>
    </citation>
    <scope>NUCLEOTIDE SEQUENCE [LARGE SCALE GENOMIC DNA]</scope>
    <source>
        <strain evidence="3 4">H050680373</strain>
        <strain evidence="2 5">NCTC13364</strain>
    </source>
</reference>
<evidence type="ECO:0000313" key="5">
    <source>
        <dbReference type="Proteomes" id="UP000077037"/>
    </source>
</evidence>
<dbReference type="EMBL" id="FKIF01000001">
    <property type="protein sequence ID" value="SAI65464.1"/>
    <property type="molecule type" value="Genomic_DNA"/>
</dbReference>
<accession>A0A157RQ60</accession>
<dbReference type="OrthoDB" id="8636618at2"/>
<gene>
    <name evidence="2" type="ORF">SAMEA1982600_05429</name>
    <name evidence="3" type="ORF">SAMEA3906486_00206</name>
</gene>
<evidence type="ECO:0000313" key="2">
    <source>
        <dbReference type="EMBL" id="SAI60055.1"/>
    </source>
</evidence>
<evidence type="ECO:0008006" key="6">
    <source>
        <dbReference type="Google" id="ProtNLM"/>
    </source>
</evidence>
<dbReference type="AlphaFoldDB" id="A0A157RQ60"/>
<name>A0A157RQ60_9BORD</name>
<evidence type="ECO:0000313" key="4">
    <source>
        <dbReference type="Proteomes" id="UP000076848"/>
    </source>
</evidence>
<feature type="signal peptide" evidence="1">
    <location>
        <begin position="1"/>
        <end position="22"/>
    </location>
</feature>